<sequence>MVRPKTEISQLEAVSDAVSRGTLYHGQPMGFIRSINGVQTYYVFPPGGSMENAILLFTDAMGIHFEKNRLLADNFAANGYFTVMPDLFRGDCVPFDRPKDWSQTLWYKNHLPATVKPIIVDVVAEMRKYGARRIAGVGYSIGAKYLTRFMKEATICVAYVAHPAWVEEEDILAIDRPISIAFGGDGCVTPAQREKIEMLLSESGLHYQINLYSDVPHGFAVRHPAGHKYNKFVKEQAFLQAIQWLNFYMKRGGNTWARSPWS</sequence>
<dbReference type="Proteomes" id="UP001320420">
    <property type="component" value="Unassembled WGS sequence"/>
</dbReference>
<feature type="domain" description="Dienelactone hydrolase" evidence="1">
    <location>
        <begin position="42"/>
        <end position="247"/>
    </location>
</feature>
<evidence type="ECO:0000259" key="1">
    <source>
        <dbReference type="Pfam" id="PF01738"/>
    </source>
</evidence>
<evidence type="ECO:0000313" key="2">
    <source>
        <dbReference type="EMBL" id="KAK7745112.1"/>
    </source>
</evidence>
<gene>
    <name evidence="2" type="ORF">SLS62_009911</name>
</gene>
<dbReference type="EMBL" id="JAKJXP020000112">
    <property type="protein sequence ID" value="KAK7745112.1"/>
    <property type="molecule type" value="Genomic_DNA"/>
</dbReference>
<dbReference type="InterPro" id="IPR002925">
    <property type="entry name" value="Dienelactn_hydro"/>
</dbReference>
<protein>
    <recommendedName>
        <fullName evidence="1">Dienelactone hydrolase domain-containing protein</fullName>
    </recommendedName>
</protein>
<keyword evidence="3" id="KW-1185">Reference proteome</keyword>
<evidence type="ECO:0000313" key="3">
    <source>
        <dbReference type="Proteomes" id="UP001320420"/>
    </source>
</evidence>
<dbReference type="SUPFAM" id="SSF53474">
    <property type="entry name" value="alpha/beta-Hydrolases"/>
    <property type="match status" value="1"/>
</dbReference>
<dbReference type="PANTHER" id="PTHR17630:SF44">
    <property type="entry name" value="PROTEIN AIM2"/>
    <property type="match status" value="1"/>
</dbReference>
<comment type="caution">
    <text evidence="2">The sequence shown here is derived from an EMBL/GenBank/DDBJ whole genome shotgun (WGS) entry which is preliminary data.</text>
</comment>
<dbReference type="GO" id="GO:0016787">
    <property type="term" value="F:hydrolase activity"/>
    <property type="evidence" value="ECO:0007669"/>
    <property type="project" value="InterPro"/>
</dbReference>
<proteinExistence type="predicted"/>
<dbReference type="AlphaFoldDB" id="A0AAN9YJH8"/>
<accession>A0AAN9YJH8</accession>
<organism evidence="2 3">
    <name type="scientific">Diatrype stigma</name>
    <dbReference type="NCBI Taxonomy" id="117547"/>
    <lineage>
        <taxon>Eukaryota</taxon>
        <taxon>Fungi</taxon>
        <taxon>Dikarya</taxon>
        <taxon>Ascomycota</taxon>
        <taxon>Pezizomycotina</taxon>
        <taxon>Sordariomycetes</taxon>
        <taxon>Xylariomycetidae</taxon>
        <taxon>Xylariales</taxon>
        <taxon>Diatrypaceae</taxon>
        <taxon>Diatrype</taxon>
    </lineage>
</organism>
<dbReference type="PANTHER" id="PTHR17630">
    <property type="entry name" value="DIENELACTONE HYDROLASE"/>
    <property type="match status" value="1"/>
</dbReference>
<dbReference type="Pfam" id="PF01738">
    <property type="entry name" value="DLH"/>
    <property type="match status" value="1"/>
</dbReference>
<name>A0AAN9YJH8_9PEZI</name>
<reference evidence="2 3" key="1">
    <citation type="submission" date="2024-02" db="EMBL/GenBank/DDBJ databases">
        <title>De novo assembly and annotation of 12 fungi associated with fruit tree decline syndrome in Ontario, Canada.</title>
        <authorList>
            <person name="Sulman M."/>
            <person name="Ellouze W."/>
            <person name="Ilyukhin E."/>
        </authorList>
    </citation>
    <scope>NUCLEOTIDE SEQUENCE [LARGE SCALE GENOMIC DNA]</scope>
    <source>
        <strain evidence="2 3">M11/M66-122</strain>
    </source>
</reference>
<dbReference type="Gene3D" id="3.40.50.1820">
    <property type="entry name" value="alpha/beta hydrolase"/>
    <property type="match status" value="1"/>
</dbReference>
<dbReference type="InterPro" id="IPR029058">
    <property type="entry name" value="AB_hydrolase_fold"/>
</dbReference>